<evidence type="ECO:0000313" key="3">
    <source>
        <dbReference type="Proteomes" id="UP000236248"/>
    </source>
</evidence>
<evidence type="ECO:0000256" key="1">
    <source>
        <dbReference type="SAM" id="MobiDB-lite"/>
    </source>
</evidence>
<feature type="region of interest" description="Disordered" evidence="1">
    <location>
        <begin position="1"/>
        <end position="24"/>
    </location>
</feature>
<proteinExistence type="predicted"/>
<organism evidence="2 3">
    <name type="scientific">Candidatus Nitrosocaldus cavascurensis</name>
    <dbReference type="NCBI Taxonomy" id="2058097"/>
    <lineage>
        <taxon>Archaea</taxon>
        <taxon>Nitrososphaerota</taxon>
        <taxon>Nitrososphaeria</taxon>
        <taxon>Candidatus Nitrosocaldales</taxon>
        <taxon>Candidatus Nitrosocaldaceae</taxon>
        <taxon>Candidatus Nitrosocaldus</taxon>
    </lineage>
</organism>
<dbReference type="KEGG" id="ncv:NCAV_1747"/>
<dbReference type="EMBL" id="LT981265">
    <property type="protein sequence ID" value="SPC34910.1"/>
    <property type="molecule type" value="Genomic_DNA"/>
</dbReference>
<protein>
    <submittedName>
        <fullName evidence="2">Uncharacterized protein</fullName>
    </submittedName>
</protein>
<accession>A0A2K5ATD9</accession>
<name>A0A2K5ATD9_9ARCH</name>
<evidence type="ECO:0000313" key="2">
    <source>
        <dbReference type="EMBL" id="SPC34910.1"/>
    </source>
</evidence>
<reference evidence="3" key="1">
    <citation type="submission" date="2018-01" db="EMBL/GenBank/DDBJ databases">
        <authorList>
            <person name="Kerou L M."/>
        </authorList>
    </citation>
    <scope>NUCLEOTIDE SEQUENCE [LARGE SCALE GENOMIC DNA]</scope>
    <source>
        <strain evidence="3">SCU2</strain>
    </source>
</reference>
<dbReference type="Proteomes" id="UP000236248">
    <property type="component" value="Chromosome NCAV"/>
</dbReference>
<gene>
    <name evidence="2" type="ORF">NCAV_1747</name>
</gene>
<keyword evidence="3" id="KW-1185">Reference proteome</keyword>
<sequence length="42" mass="4902">MLRCWNAGGPGFKSPRPHHSDNNNSVLEYGYLLQSLKREKYH</sequence>
<dbReference type="AlphaFoldDB" id="A0A2K5ATD9"/>